<accession>A0A1F4SQQ2</accession>
<dbReference type="EMBL" id="MEUB01000025">
    <property type="protein sequence ID" value="OGC22778.1"/>
    <property type="molecule type" value="Genomic_DNA"/>
</dbReference>
<name>A0A1F4SQQ2_UNCSA</name>
<sequence length="561" mass="61441">MYKLKYFKKKVDWILIIPVLFLLLINSTFASSTFDVGYTSSSTRFCKDSSSGPNIAVNSLVQIILLDSADGVIYGPSLSGNVATQHNEVLTSSLGVTNGDRMGYDTVGSTEGQAGHFFHQRQAIAPDNKWYIARVWNSLNTHFGESYPFQINFNFESSDINYQYFEEDILAILPKAAPIFTTNDITAEVIQGSGSTSPIITLKGKTKLGTRFYKFDLYKQGATTAYKSSGLKYQESHHMAYYNDSSSYNILQPFTLSSGDDNQTYTYKVTLGNSFGLTTAEGTITVPENGDPSLPWAITDLRAYLNDRTVTLKWTAPYDTNKIGAPAACREYDIRVSTEAILDAPASPFSAQNTNPEGTTTWSNAKPIASYFSSVSALPVPANFTTEQTITISAIATDGAYYFAIKSKDESNNESYISNIAGVKIGTYEAAKTEPVTLNYTLTFSDEIGLGINTIAIPFDPFNVVLENGASNLTLLSLIETINKQAGANVVYAIGWWDTAKMDSAGYEIKYNTSGIVNDFSEITPTTGLGDLRQAPPNIIKNQPYQISVIKDAVFELTGYK</sequence>
<dbReference type="Proteomes" id="UP000178417">
    <property type="component" value="Unassembled WGS sequence"/>
</dbReference>
<protein>
    <recommendedName>
        <fullName evidence="3">Fibronectin type-III domain-containing protein</fullName>
    </recommendedName>
</protein>
<evidence type="ECO:0008006" key="3">
    <source>
        <dbReference type="Google" id="ProtNLM"/>
    </source>
</evidence>
<evidence type="ECO:0000313" key="2">
    <source>
        <dbReference type="Proteomes" id="UP000178417"/>
    </source>
</evidence>
<dbReference type="InterPro" id="IPR013783">
    <property type="entry name" value="Ig-like_fold"/>
</dbReference>
<dbReference type="AlphaFoldDB" id="A0A1F4SQQ2"/>
<evidence type="ECO:0000313" key="1">
    <source>
        <dbReference type="EMBL" id="OGC22778.1"/>
    </source>
</evidence>
<organism evidence="1 2">
    <name type="scientific">candidate division WOR-1 bacterium RIFOXYB2_FULL_37_13</name>
    <dbReference type="NCBI Taxonomy" id="1802579"/>
    <lineage>
        <taxon>Bacteria</taxon>
        <taxon>Bacillati</taxon>
        <taxon>Saganbacteria</taxon>
    </lineage>
</organism>
<comment type="caution">
    <text evidence="1">The sequence shown here is derived from an EMBL/GenBank/DDBJ whole genome shotgun (WGS) entry which is preliminary data.</text>
</comment>
<reference evidence="1 2" key="1">
    <citation type="journal article" date="2016" name="Nat. Commun.">
        <title>Thousands of microbial genomes shed light on interconnected biogeochemical processes in an aquifer system.</title>
        <authorList>
            <person name="Anantharaman K."/>
            <person name="Brown C.T."/>
            <person name="Hug L.A."/>
            <person name="Sharon I."/>
            <person name="Castelle C.J."/>
            <person name="Probst A.J."/>
            <person name="Thomas B.C."/>
            <person name="Singh A."/>
            <person name="Wilkins M.J."/>
            <person name="Karaoz U."/>
            <person name="Brodie E.L."/>
            <person name="Williams K.H."/>
            <person name="Hubbard S.S."/>
            <person name="Banfield J.F."/>
        </authorList>
    </citation>
    <scope>NUCLEOTIDE SEQUENCE [LARGE SCALE GENOMIC DNA]</scope>
</reference>
<proteinExistence type="predicted"/>
<gene>
    <name evidence="1" type="ORF">A2310_04740</name>
</gene>
<dbReference type="Gene3D" id="2.60.40.10">
    <property type="entry name" value="Immunoglobulins"/>
    <property type="match status" value="1"/>
</dbReference>